<dbReference type="InterPro" id="IPR011400">
    <property type="entry name" value="EIF3B"/>
</dbReference>
<dbReference type="PANTHER" id="PTHR14068">
    <property type="entry name" value="EUKARYOTIC TRANSLATION INITIATION FACTOR 3 EIF3 -RELATED"/>
    <property type="match status" value="1"/>
</dbReference>
<keyword evidence="7" id="KW-1185">Reference proteome</keyword>
<dbReference type="SUPFAM" id="SSF82171">
    <property type="entry name" value="DPP6 N-terminal domain-like"/>
    <property type="match status" value="1"/>
</dbReference>
<evidence type="ECO:0000313" key="7">
    <source>
        <dbReference type="Proteomes" id="UP000038009"/>
    </source>
</evidence>
<name>A0A0N0P842_LEPSE</name>
<dbReference type="EMBL" id="LJSK01000032">
    <property type="protein sequence ID" value="KPI89077.1"/>
    <property type="molecule type" value="Genomic_DNA"/>
</dbReference>
<comment type="caution">
    <text evidence="6">The sequence shown here is derived from an EMBL/GenBank/DDBJ whole genome shotgun (WGS) entry which is preliminary data.</text>
</comment>
<evidence type="ECO:0000313" key="6">
    <source>
        <dbReference type="EMBL" id="KPI89077.1"/>
    </source>
</evidence>
<gene>
    <name evidence="6" type="ORF">ABL78_1813</name>
</gene>
<accession>A0A0N0P842</accession>
<dbReference type="Pfam" id="PF08662">
    <property type="entry name" value="eIF2A"/>
    <property type="match status" value="1"/>
</dbReference>
<dbReference type="GO" id="GO:0005852">
    <property type="term" value="C:eukaryotic translation initiation factor 3 complex"/>
    <property type="evidence" value="ECO:0007669"/>
    <property type="project" value="InterPro"/>
</dbReference>
<dbReference type="GO" id="GO:0031369">
    <property type="term" value="F:translation initiation factor binding"/>
    <property type="evidence" value="ECO:0007669"/>
    <property type="project" value="InterPro"/>
</dbReference>
<evidence type="ECO:0000256" key="2">
    <source>
        <dbReference type="ARBA" id="ARBA00022540"/>
    </source>
</evidence>
<keyword evidence="1" id="KW-0963">Cytoplasm</keyword>
<keyword evidence="3" id="KW-0694">RNA-binding</keyword>
<dbReference type="PANTHER" id="PTHR14068:SF0">
    <property type="entry name" value="EUKARYOTIC TRANSLATION INITIATION FACTOR 3 SUBUNIT B"/>
    <property type="match status" value="1"/>
</dbReference>
<dbReference type="InterPro" id="IPR013979">
    <property type="entry name" value="TIF_beta_prop-like"/>
</dbReference>
<dbReference type="VEuPathDB" id="TriTrypDB:Lsey_0032_0210"/>
<organism evidence="6 7">
    <name type="scientific">Leptomonas seymouri</name>
    <dbReference type="NCBI Taxonomy" id="5684"/>
    <lineage>
        <taxon>Eukaryota</taxon>
        <taxon>Discoba</taxon>
        <taxon>Euglenozoa</taxon>
        <taxon>Kinetoplastea</taxon>
        <taxon>Metakinetoplastina</taxon>
        <taxon>Trypanosomatida</taxon>
        <taxon>Trypanosomatidae</taxon>
        <taxon>Leishmaniinae</taxon>
        <taxon>Leptomonas</taxon>
    </lineage>
</organism>
<dbReference type="Proteomes" id="UP000038009">
    <property type="component" value="Unassembled WGS sequence"/>
</dbReference>
<dbReference type="OrthoDB" id="10250414at2759"/>
<proteinExistence type="predicted"/>
<protein>
    <submittedName>
        <fullName evidence="6">Putative translation initiation factor</fullName>
    </submittedName>
</protein>
<evidence type="ECO:0000256" key="4">
    <source>
        <dbReference type="ARBA" id="ARBA00022917"/>
    </source>
</evidence>
<reference evidence="6 7" key="1">
    <citation type="journal article" date="2015" name="PLoS Pathog.">
        <title>Leptomonas seymouri: Adaptations to the Dixenous Life Cycle Analyzed by Genome Sequencing, Transcriptome Profiling and Co-infection with Leishmania donovani.</title>
        <authorList>
            <person name="Kraeva N."/>
            <person name="Butenko A."/>
            <person name="Hlavacova J."/>
            <person name="Kostygov A."/>
            <person name="Myskova J."/>
            <person name="Grybchuk D."/>
            <person name="Lestinova T."/>
            <person name="Votypka J."/>
            <person name="Volf P."/>
            <person name="Opperdoes F."/>
            <person name="Flegontov P."/>
            <person name="Lukes J."/>
            <person name="Yurchenko V."/>
        </authorList>
    </citation>
    <scope>NUCLEOTIDE SEQUENCE [LARGE SCALE GENOMIC DNA]</scope>
    <source>
        <strain evidence="6 7">ATCC 30220</strain>
    </source>
</reference>
<dbReference type="OMA" id="HLFWAPR"/>
<evidence type="ECO:0000256" key="1">
    <source>
        <dbReference type="ARBA" id="ARBA00022490"/>
    </source>
</evidence>
<keyword evidence="4" id="KW-0648">Protein biosynthesis</keyword>
<evidence type="ECO:0000256" key="3">
    <source>
        <dbReference type="ARBA" id="ARBA00022884"/>
    </source>
</evidence>
<evidence type="ECO:0000259" key="5">
    <source>
        <dbReference type="Pfam" id="PF08662"/>
    </source>
</evidence>
<dbReference type="AlphaFoldDB" id="A0A0N0P842"/>
<sequence>MTEVNFGRHILIDGLPNNVTPDKRELFKRHFSRRITEVLGHDQINLQLLQDRETALVKGAILSCVTEEQAEAALAKLNRFPFTKTSILTTYRWSSLEEARQDLGPYVPPTLQDDDEEEAELVHNMAEDPEARPQFFVKGGASFDCEWYWFNWEKNEPELYRRRKLSSEDPLNRWSEVDRTNKKLNSGMICGALPVARPLPVWSTYGSMVISQHEKGLRVWAGRSMRLHFEITLDVNAFMVSPCEKYIIVQTPKDISIINLRTAKKIRTIGNLDLHSDDLWPVMRFSADDSLVVVCKTTVRAPDSATVPEGQLNIYPSETMKLLKGDGSSGHTFSVRGLYKAEWNPVVDTQMAYVCELGPNQGWKAVVADMIVREDGEVEQHVLNERNFLLASRLDMLWHPAGTFLCVKVSSMKGPTEYFLFHIGERNVPVTRLSIKSGYIPTRFAWQTGGDKFALLLKKNGVGSGLGETGLLQICMIGKQGPKVQHEVPTSATHLFWAPRGGRLAAANFDKSLLHFFVLHDNNTITDKNKLSGVSATNCEWDPTGRYFAVWVSSIHEQTMASQYRIFDYTGNELYKKVLKTFSHFAWRPMPPTLLVSAQMKKVRESMKMLLHDYEATAAALKAASEEQVEKERKQKEDEYIRKLNQLAEQAARDKLPEIRAEEYSNSKWVRYNNNRIKALPEEERTVHEDVTESHVVSRRLVASAKK</sequence>
<feature type="domain" description="Translation initiation factor beta propellor-like" evidence="5">
    <location>
        <begin position="386"/>
        <end position="582"/>
    </location>
</feature>
<dbReference type="GO" id="GO:0003743">
    <property type="term" value="F:translation initiation factor activity"/>
    <property type="evidence" value="ECO:0007669"/>
    <property type="project" value="UniProtKB-KW"/>
</dbReference>
<keyword evidence="2 6" id="KW-0396">Initiation factor</keyword>
<dbReference type="GO" id="GO:0003723">
    <property type="term" value="F:RNA binding"/>
    <property type="evidence" value="ECO:0007669"/>
    <property type="project" value="UniProtKB-KW"/>
</dbReference>